<sequence>MSTTAAGSPHVVTSPGPASADRPAMGELELVVAERTGRSFAAHQFHRGALRLLRPHYLDDSGQVCYVVVNPGGAYLGADLFLVDVEVGDGADLLLTTQSATKVYRTPGSFAEQRMAVRLGEGARLELMPDQLIAYREASYRQRTSVTLRPSSSLVMAEVVTPGWSPDGAAFRYEEVRLRNEIRVADGVKSELLALDNLLIRPTAGDVTGLGFMEGYSHLGSLIVVDARVDQALADDLHLVATAHDALTGVSLTRKIGGTTGLVLRSLSNSTGELNRLLAACANLLRKRWYGQDPLDLRKH</sequence>
<feature type="region of interest" description="Disordered" evidence="4">
    <location>
        <begin position="1"/>
        <end position="22"/>
    </location>
</feature>
<dbReference type="RefSeq" id="WP_013599535.1">
    <property type="nucleotide sequence ID" value="NC_015145.1"/>
</dbReference>
<dbReference type="STRING" id="930171.Asphe3_03780"/>
<evidence type="ECO:0000256" key="4">
    <source>
        <dbReference type="SAM" id="MobiDB-lite"/>
    </source>
</evidence>
<comment type="subcellular location">
    <subcellularLocation>
        <location evidence="3">Cytoplasm</location>
    </subcellularLocation>
</comment>
<dbReference type="KEGG" id="apn:Asphe3_03780"/>
<dbReference type="EMBL" id="CP002379">
    <property type="protein sequence ID" value="ADX71593.1"/>
    <property type="molecule type" value="Genomic_DNA"/>
</dbReference>
<evidence type="ECO:0000313" key="5">
    <source>
        <dbReference type="EMBL" id="ADX71593.1"/>
    </source>
</evidence>
<dbReference type="PANTHER" id="PTHR33643:SF1">
    <property type="entry name" value="UREASE ACCESSORY PROTEIN D"/>
    <property type="match status" value="1"/>
</dbReference>
<comment type="subunit">
    <text evidence="3">UreD, UreF and UreG form a complex that acts as a GTP-hydrolysis-dependent molecular chaperone, activating the urease apoprotein by helping to assemble the nickel containing metallocenter of UreC. The UreE protein probably delivers the nickel.</text>
</comment>
<evidence type="ECO:0000256" key="2">
    <source>
        <dbReference type="ARBA" id="ARBA00023186"/>
    </source>
</evidence>
<dbReference type="InterPro" id="IPR002669">
    <property type="entry name" value="UreD"/>
</dbReference>
<dbReference type="Proteomes" id="UP000008639">
    <property type="component" value="Chromosome"/>
</dbReference>
<dbReference type="GO" id="GO:0005737">
    <property type="term" value="C:cytoplasm"/>
    <property type="evidence" value="ECO:0007669"/>
    <property type="project" value="UniProtKB-SubCell"/>
</dbReference>
<keyword evidence="3" id="KW-0996">Nickel insertion</keyword>
<gene>
    <name evidence="3" type="primary">ureD</name>
    <name evidence="5" type="ordered locus">Asphe3_03780</name>
</gene>
<proteinExistence type="inferred from homology"/>
<name>F0M8Q0_PSEPM</name>
<evidence type="ECO:0000313" key="6">
    <source>
        <dbReference type="Proteomes" id="UP000008639"/>
    </source>
</evidence>
<dbReference type="PANTHER" id="PTHR33643">
    <property type="entry name" value="UREASE ACCESSORY PROTEIN D"/>
    <property type="match status" value="1"/>
</dbReference>
<protein>
    <recommendedName>
        <fullName evidence="3">Urease accessory protein UreD</fullName>
    </recommendedName>
</protein>
<reference evidence="5 6" key="1">
    <citation type="journal article" date="2011" name="Stand. Genomic Sci.">
        <title>Complete genome sequence of Arthrobacter phenanthrenivorans type strain (Sphe3).</title>
        <authorList>
            <person name="Kallimanis A."/>
            <person name="Labutti K.M."/>
            <person name="Lapidus A."/>
            <person name="Clum A."/>
            <person name="Lykidis A."/>
            <person name="Mavromatis K."/>
            <person name="Pagani I."/>
            <person name="Liolios K."/>
            <person name="Ivanova N."/>
            <person name="Goodwin L."/>
            <person name="Pitluck S."/>
            <person name="Chen A."/>
            <person name="Palaniappan K."/>
            <person name="Markowitz V."/>
            <person name="Bristow J."/>
            <person name="Velentzas A.D."/>
            <person name="Perisynakis A."/>
            <person name="Ouzounis C.C."/>
            <person name="Kyrpides N.C."/>
            <person name="Koukkou A.I."/>
            <person name="Drainas C."/>
        </authorList>
    </citation>
    <scope>NUCLEOTIDE SEQUENCE [LARGE SCALE GENOMIC DNA]</scope>
    <source>
        <strain evidence="6">DSM 18606 / JCM 16027 / LMG 23796 / Sphe3</strain>
    </source>
</reference>
<dbReference type="Pfam" id="PF01774">
    <property type="entry name" value="UreD"/>
    <property type="match status" value="1"/>
</dbReference>
<organism evidence="5 6">
    <name type="scientific">Pseudarthrobacter phenanthrenivorans (strain DSM 18606 / JCM 16027 / LMG 23796 / Sphe3)</name>
    <name type="common">Arthrobacter phenanthrenivorans</name>
    <dbReference type="NCBI Taxonomy" id="930171"/>
    <lineage>
        <taxon>Bacteria</taxon>
        <taxon>Bacillati</taxon>
        <taxon>Actinomycetota</taxon>
        <taxon>Actinomycetes</taxon>
        <taxon>Micrococcales</taxon>
        <taxon>Micrococcaceae</taxon>
        <taxon>Pseudarthrobacter</taxon>
    </lineage>
</organism>
<keyword evidence="2 3" id="KW-0143">Chaperone</keyword>
<evidence type="ECO:0000256" key="3">
    <source>
        <dbReference type="HAMAP-Rule" id="MF_01384"/>
    </source>
</evidence>
<dbReference type="GO" id="GO:0016151">
    <property type="term" value="F:nickel cation binding"/>
    <property type="evidence" value="ECO:0007669"/>
    <property type="project" value="UniProtKB-UniRule"/>
</dbReference>
<dbReference type="HAMAP" id="MF_01384">
    <property type="entry name" value="UreD"/>
    <property type="match status" value="1"/>
</dbReference>
<comment type="similarity">
    <text evidence="1 3">Belongs to the UreD family.</text>
</comment>
<accession>F0M8Q0</accession>
<dbReference type="HOGENOM" id="CLU_056339_5_0_11"/>
<dbReference type="AlphaFoldDB" id="F0M8Q0"/>
<dbReference type="eggNOG" id="COG0829">
    <property type="taxonomic scope" value="Bacteria"/>
</dbReference>
<keyword evidence="3" id="KW-0963">Cytoplasm</keyword>
<comment type="function">
    <text evidence="3">Required for maturation of urease via the functional incorporation of the urease nickel metallocenter.</text>
</comment>
<evidence type="ECO:0000256" key="1">
    <source>
        <dbReference type="ARBA" id="ARBA00007177"/>
    </source>
</evidence>